<dbReference type="EMBL" id="CADCWA010000092">
    <property type="protein sequence ID" value="CAA9516657.1"/>
    <property type="molecule type" value="Genomic_DNA"/>
</dbReference>
<dbReference type="Gene3D" id="3.40.640.10">
    <property type="entry name" value="Type I PLP-dependent aspartate aminotransferase-like (Major domain)"/>
    <property type="match status" value="1"/>
</dbReference>
<dbReference type="EC" id="2.6.1.1" evidence="7"/>
<dbReference type="InterPro" id="IPR015422">
    <property type="entry name" value="PyrdxlP-dep_Trfase_small"/>
</dbReference>
<evidence type="ECO:0000256" key="2">
    <source>
        <dbReference type="ARBA" id="ARBA00007441"/>
    </source>
</evidence>
<accession>A0A6J4T9G8</accession>
<dbReference type="PANTHER" id="PTHR43807">
    <property type="entry name" value="FI04487P"/>
    <property type="match status" value="1"/>
</dbReference>
<keyword evidence="3 7" id="KW-0032">Aminotransferase</keyword>
<dbReference type="InterPro" id="IPR015421">
    <property type="entry name" value="PyrdxlP-dep_Trfase_major"/>
</dbReference>
<dbReference type="NCBIfam" id="NF006488">
    <property type="entry name" value="PRK08912.1"/>
    <property type="match status" value="1"/>
</dbReference>
<keyword evidence="5" id="KW-0663">Pyridoxal phosphate</keyword>
<organism evidence="7">
    <name type="scientific">uncultured Sphingomonas sp</name>
    <dbReference type="NCBI Taxonomy" id="158754"/>
    <lineage>
        <taxon>Bacteria</taxon>
        <taxon>Pseudomonadati</taxon>
        <taxon>Pseudomonadota</taxon>
        <taxon>Alphaproteobacteria</taxon>
        <taxon>Sphingomonadales</taxon>
        <taxon>Sphingomonadaceae</taxon>
        <taxon>Sphingomonas</taxon>
        <taxon>environmental samples</taxon>
    </lineage>
</organism>
<dbReference type="CDD" id="cd00609">
    <property type="entry name" value="AAT_like"/>
    <property type="match status" value="1"/>
</dbReference>
<evidence type="ECO:0000256" key="5">
    <source>
        <dbReference type="ARBA" id="ARBA00022898"/>
    </source>
</evidence>
<keyword evidence="4 7" id="KW-0808">Transferase</keyword>
<dbReference type="AlphaFoldDB" id="A0A6J4T9G8"/>
<reference evidence="7" key="1">
    <citation type="submission" date="2020-02" db="EMBL/GenBank/DDBJ databases">
        <authorList>
            <person name="Meier V. D."/>
        </authorList>
    </citation>
    <scope>NUCLEOTIDE SEQUENCE</scope>
    <source>
        <strain evidence="7">AVDCRST_MAG31</strain>
    </source>
</reference>
<evidence type="ECO:0000259" key="6">
    <source>
        <dbReference type="Pfam" id="PF00155"/>
    </source>
</evidence>
<evidence type="ECO:0000256" key="4">
    <source>
        <dbReference type="ARBA" id="ARBA00022679"/>
    </source>
</evidence>
<dbReference type="GO" id="GO:0030170">
    <property type="term" value="F:pyridoxal phosphate binding"/>
    <property type="evidence" value="ECO:0007669"/>
    <property type="project" value="InterPro"/>
</dbReference>
<proteinExistence type="inferred from homology"/>
<dbReference type="Pfam" id="PF00155">
    <property type="entry name" value="Aminotran_1_2"/>
    <property type="match status" value="1"/>
</dbReference>
<comment type="similarity">
    <text evidence="2">Belongs to the class-I pyridoxal-phosphate-dependent aminotransferase family.</text>
</comment>
<dbReference type="SUPFAM" id="SSF53383">
    <property type="entry name" value="PLP-dependent transferases"/>
    <property type="match status" value="1"/>
</dbReference>
<dbReference type="GO" id="GO:0016212">
    <property type="term" value="F:kynurenine-oxoglutarate transaminase activity"/>
    <property type="evidence" value="ECO:0007669"/>
    <property type="project" value="TreeGrafter"/>
</dbReference>
<dbReference type="RefSeq" id="WP_294169187.1">
    <property type="nucleotide sequence ID" value="NZ_CADCWA010000092.1"/>
</dbReference>
<dbReference type="FunFam" id="3.40.640.10:FF:000024">
    <property type="entry name" value="Kynurenine--oxoglutarate transaminase 3"/>
    <property type="match status" value="1"/>
</dbReference>
<protein>
    <submittedName>
        <fullName evidence="7">Aspartate aminotransferase</fullName>
        <ecNumber evidence="7">2.6.1.1</ecNumber>
    </submittedName>
</protein>
<dbReference type="Gene3D" id="3.90.1150.10">
    <property type="entry name" value="Aspartate Aminotransferase, domain 1"/>
    <property type="match status" value="1"/>
</dbReference>
<dbReference type="InterPro" id="IPR004839">
    <property type="entry name" value="Aminotransferase_I/II_large"/>
</dbReference>
<dbReference type="GO" id="GO:0004069">
    <property type="term" value="F:L-aspartate:2-oxoglutarate aminotransferase activity"/>
    <property type="evidence" value="ECO:0007669"/>
    <property type="project" value="UniProtKB-EC"/>
</dbReference>
<comment type="cofactor">
    <cofactor evidence="1">
        <name>pyridoxal 5'-phosphate</name>
        <dbReference type="ChEBI" id="CHEBI:597326"/>
    </cofactor>
</comment>
<feature type="domain" description="Aminotransferase class I/classII large" evidence="6">
    <location>
        <begin position="26"/>
        <end position="375"/>
    </location>
</feature>
<gene>
    <name evidence="7" type="ORF">AVDCRST_MAG31-1320</name>
</gene>
<evidence type="ECO:0000256" key="1">
    <source>
        <dbReference type="ARBA" id="ARBA00001933"/>
    </source>
</evidence>
<name>A0A6J4T9G8_9SPHN</name>
<sequence>MNPLYGQMPVSIFERMSLAAARHGAVNLGQGFPDFGWPEAVVEAAARFLREASNQYAPSRGLPALREAVAAHYGRQHGSELGADHVVVTSGATEALAAAILALVEPGDEVIVMTPAYDAYMPLIRRAGGVVREVALRPPEWRVGADALRSVVSARTRAIVFNNPHNPTGRLFEREELEAVAAVAREHDLLVISDEVWEHVLLDGAEFVPLAALPGMAGRVLKCGSAGKIFSLTGWKVGWLVADPELASVVARAHQFLTFATPPNLQAAVALGMSEGDEWLPAMRERFTRARDQTVRGLEQAGYRLLPSAATYFQCVDLPASGIALDDERFAALAVERAGVAVIPLSPFFEEAPVRSMIRLCFAKRDETLDAGLAALARARTLAAGG</sequence>
<evidence type="ECO:0000313" key="7">
    <source>
        <dbReference type="EMBL" id="CAA9516657.1"/>
    </source>
</evidence>
<evidence type="ECO:0000256" key="3">
    <source>
        <dbReference type="ARBA" id="ARBA00022576"/>
    </source>
</evidence>
<dbReference type="PANTHER" id="PTHR43807:SF20">
    <property type="entry name" value="FI04487P"/>
    <property type="match status" value="1"/>
</dbReference>
<dbReference type="GO" id="GO:0005737">
    <property type="term" value="C:cytoplasm"/>
    <property type="evidence" value="ECO:0007669"/>
    <property type="project" value="TreeGrafter"/>
</dbReference>
<dbReference type="InterPro" id="IPR051326">
    <property type="entry name" value="Kynurenine-oxoglutarate_AT"/>
</dbReference>
<dbReference type="InterPro" id="IPR015424">
    <property type="entry name" value="PyrdxlP-dep_Trfase"/>
</dbReference>